<feature type="domain" description="Serine aminopeptidase S33" evidence="1">
    <location>
        <begin position="83"/>
        <end position="157"/>
    </location>
</feature>
<dbReference type="PANTHER" id="PTHR43265:SF1">
    <property type="entry name" value="ESTERASE ESTD"/>
    <property type="match status" value="1"/>
</dbReference>
<dbReference type="InterPro" id="IPR029058">
    <property type="entry name" value="AB_hydrolase_fold"/>
</dbReference>
<evidence type="ECO:0000313" key="2">
    <source>
        <dbReference type="EMBL" id="MPM57329.1"/>
    </source>
</evidence>
<proteinExistence type="predicted"/>
<reference evidence="2" key="1">
    <citation type="submission" date="2019-08" db="EMBL/GenBank/DDBJ databases">
        <authorList>
            <person name="Kucharzyk K."/>
            <person name="Murdoch R.W."/>
            <person name="Higgins S."/>
            <person name="Loffler F."/>
        </authorList>
    </citation>
    <scope>NUCLEOTIDE SEQUENCE</scope>
</reference>
<dbReference type="EMBL" id="VSSQ01016212">
    <property type="protein sequence ID" value="MPM57329.1"/>
    <property type="molecule type" value="Genomic_DNA"/>
</dbReference>
<name>A0A645AW36_9ZZZZ</name>
<dbReference type="GO" id="GO:0052689">
    <property type="term" value="F:carboxylic ester hydrolase activity"/>
    <property type="evidence" value="ECO:0007669"/>
    <property type="project" value="TreeGrafter"/>
</dbReference>
<sequence>MKFLNLLILLTINIPIVTASINGDTTFIEIGITLQTSTGEIFGTLTIPRRPDKIPVALIIAGSGPTDRDGNNPMMKNNSLKILATELSKNGIATLRYDKRGVADSKAAAKSEKDLRFDDYVSDAKEWIYLLKKDNRFSEVTIIGHSEGSLIGMLAGMSINKFISIAGFGQSADKILKEQLSSQPKVVQDLSFPIIDSLKHGNTIETVPPMLNSLFRPSVQPYMISWFKYDPQDEIKKLSIPVLILQGTNDIQVGVENARKLSNANPKAELFLITDMNHILRITDGDRQANLATYSNCNLPIAEELVKAITDFIRRDTNIDN</sequence>
<dbReference type="InterPro" id="IPR053145">
    <property type="entry name" value="AB_hydrolase_Est10"/>
</dbReference>
<dbReference type="Gene3D" id="3.40.50.1820">
    <property type="entry name" value="alpha/beta hydrolase"/>
    <property type="match status" value="1"/>
</dbReference>
<dbReference type="AlphaFoldDB" id="A0A645AW36"/>
<protein>
    <recommendedName>
        <fullName evidence="1">Serine aminopeptidase S33 domain-containing protein</fullName>
    </recommendedName>
</protein>
<dbReference type="Pfam" id="PF12146">
    <property type="entry name" value="Hydrolase_4"/>
    <property type="match status" value="1"/>
</dbReference>
<dbReference type="SUPFAM" id="SSF53474">
    <property type="entry name" value="alpha/beta-Hydrolases"/>
    <property type="match status" value="1"/>
</dbReference>
<evidence type="ECO:0000259" key="1">
    <source>
        <dbReference type="Pfam" id="PF12146"/>
    </source>
</evidence>
<dbReference type="PANTHER" id="PTHR43265">
    <property type="entry name" value="ESTERASE ESTD"/>
    <property type="match status" value="1"/>
</dbReference>
<accession>A0A645AW36</accession>
<gene>
    <name evidence="2" type="ORF">SDC9_104151</name>
</gene>
<dbReference type="InterPro" id="IPR022742">
    <property type="entry name" value="Hydrolase_4"/>
</dbReference>
<organism evidence="2">
    <name type="scientific">bioreactor metagenome</name>
    <dbReference type="NCBI Taxonomy" id="1076179"/>
    <lineage>
        <taxon>unclassified sequences</taxon>
        <taxon>metagenomes</taxon>
        <taxon>ecological metagenomes</taxon>
    </lineage>
</organism>
<comment type="caution">
    <text evidence="2">The sequence shown here is derived from an EMBL/GenBank/DDBJ whole genome shotgun (WGS) entry which is preliminary data.</text>
</comment>